<dbReference type="AlphaFoldDB" id="A0A1Y0ETC5"/>
<evidence type="ECO:0000256" key="4">
    <source>
        <dbReference type="ARBA" id="ARBA00022475"/>
    </source>
</evidence>
<feature type="transmembrane region" description="Helical" evidence="9">
    <location>
        <begin position="348"/>
        <end position="367"/>
    </location>
</feature>
<evidence type="ECO:0000256" key="8">
    <source>
        <dbReference type="SAM" id="MobiDB-lite"/>
    </source>
</evidence>
<feature type="transmembrane region" description="Helical" evidence="9">
    <location>
        <begin position="183"/>
        <end position="204"/>
    </location>
</feature>
<keyword evidence="7 9" id="KW-0472">Membrane</keyword>
<feature type="transmembrane region" description="Helical" evidence="9">
    <location>
        <begin position="309"/>
        <end position="336"/>
    </location>
</feature>
<dbReference type="FunFam" id="1.10.3470.10:FF:000001">
    <property type="entry name" value="Vitamin B12 ABC transporter permease BtuC"/>
    <property type="match status" value="1"/>
</dbReference>
<keyword evidence="6 9" id="KW-1133">Transmembrane helix</keyword>
<dbReference type="Pfam" id="PF01032">
    <property type="entry name" value="FecCD"/>
    <property type="match status" value="1"/>
</dbReference>
<keyword evidence="3" id="KW-0813">Transport</keyword>
<dbReference type="PANTHER" id="PTHR30472:SF67">
    <property type="entry name" value="PERMEASE OF ABC TRANSPORTER-RELATED"/>
    <property type="match status" value="1"/>
</dbReference>
<comment type="similarity">
    <text evidence="2">Belongs to the binding-protein-dependent transport system permease family. FecCD subfamily.</text>
</comment>
<feature type="transmembrane region" description="Helical" evidence="9">
    <location>
        <begin position="64"/>
        <end position="85"/>
    </location>
</feature>
<dbReference type="InterPro" id="IPR037294">
    <property type="entry name" value="ABC_BtuC-like"/>
</dbReference>
<dbReference type="OrthoDB" id="9782305at2"/>
<dbReference type="Proteomes" id="UP000196138">
    <property type="component" value="Chromosome"/>
</dbReference>
<dbReference type="EMBL" id="CP021455">
    <property type="protein sequence ID" value="ARU06924.1"/>
    <property type="molecule type" value="Genomic_DNA"/>
</dbReference>
<keyword evidence="11" id="KW-1185">Reference proteome</keyword>
<keyword evidence="4" id="KW-1003">Cell membrane</keyword>
<evidence type="ECO:0000256" key="1">
    <source>
        <dbReference type="ARBA" id="ARBA00004651"/>
    </source>
</evidence>
<feature type="transmembrane region" description="Helical" evidence="9">
    <location>
        <begin position="128"/>
        <end position="149"/>
    </location>
</feature>
<accession>A0A1Y0ETC5</accession>
<dbReference type="Gene3D" id="1.10.3470.10">
    <property type="entry name" value="ABC transporter involved in vitamin B12 uptake, BtuC"/>
    <property type="match status" value="1"/>
</dbReference>
<dbReference type="GO" id="GO:0005886">
    <property type="term" value="C:plasma membrane"/>
    <property type="evidence" value="ECO:0007669"/>
    <property type="project" value="UniProtKB-SubCell"/>
</dbReference>
<dbReference type="CDD" id="cd06550">
    <property type="entry name" value="TM_ABC_iron-siderophores_like"/>
    <property type="match status" value="1"/>
</dbReference>
<dbReference type="GO" id="GO:0033214">
    <property type="term" value="P:siderophore-iron import into cell"/>
    <property type="evidence" value="ECO:0007669"/>
    <property type="project" value="TreeGrafter"/>
</dbReference>
<gene>
    <name evidence="10" type="ORF">CCO03_16055</name>
</gene>
<evidence type="ECO:0000256" key="5">
    <source>
        <dbReference type="ARBA" id="ARBA00022692"/>
    </source>
</evidence>
<reference evidence="10 11" key="1">
    <citation type="submission" date="2017-05" db="EMBL/GenBank/DDBJ databases">
        <authorList>
            <person name="Song R."/>
            <person name="Chenine A.L."/>
            <person name="Ruprecht R.M."/>
        </authorList>
    </citation>
    <scope>NUCLEOTIDE SEQUENCE [LARGE SCALE GENOMIC DNA]</scope>
    <source>
        <strain evidence="10 11">DSM 26136</strain>
    </source>
</reference>
<dbReference type="SUPFAM" id="SSF81345">
    <property type="entry name" value="ABC transporter involved in vitamin B12 uptake, BtuC"/>
    <property type="match status" value="1"/>
</dbReference>
<protein>
    <submittedName>
        <fullName evidence="10">ABC transporter permease</fullName>
    </submittedName>
</protein>
<dbReference type="InterPro" id="IPR000522">
    <property type="entry name" value="ABC_transptr_permease_BtuC"/>
</dbReference>
<feature type="transmembrane region" description="Helical" evidence="9">
    <location>
        <begin position="156"/>
        <end position="177"/>
    </location>
</feature>
<evidence type="ECO:0000256" key="7">
    <source>
        <dbReference type="ARBA" id="ARBA00023136"/>
    </source>
</evidence>
<feature type="transmembrane region" description="Helical" evidence="9">
    <location>
        <begin position="216"/>
        <end position="239"/>
    </location>
</feature>
<sequence>MPLRSHAPDLLQDLPGPTGAGAGGDGARLSPSSPHTPARPDPVPLRSDAQRGGCAERRPRDGRLLLLALAVLLLAAGAALCWGSSAVPASQVWEVLRTEALHALGLPAVSEASPQHQRVVWLIRMPRVLLAAVVGAGLAVVGVAMQALVRNPLADPYLLGVSSGASVGAVSVLAWGALASAGLFAITLGAFAGALLATTLVYLLALQQGRVLPTRLILSGVAVAYTCMGVTSLITLTAGQRELAASLMTWTLGSLSGSQWISLPAPALILLLGLAVLWGSARELNVLRSGDESAISLGLNVARFRRRMFVLVSLMTGSLVAVSGAIGFVGLVIPHITRMLIGHDHRRVLPVAALMGAAFLIAVDLLARTAFAPMELPVGVITSLIGGPFFIGMLVRQGRQTRRADKGGPAC</sequence>
<dbReference type="KEGG" id="cser:CCO03_16055"/>
<evidence type="ECO:0000256" key="9">
    <source>
        <dbReference type="SAM" id="Phobius"/>
    </source>
</evidence>
<comment type="subcellular location">
    <subcellularLocation>
        <location evidence="1">Cell membrane</location>
        <topology evidence="1">Multi-pass membrane protein</topology>
    </subcellularLocation>
</comment>
<evidence type="ECO:0000256" key="6">
    <source>
        <dbReference type="ARBA" id="ARBA00022989"/>
    </source>
</evidence>
<feature type="transmembrane region" description="Helical" evidence="9">
    <location>
        <begin position="376"/>
        <end position="395"/>
    </location>
</feature>
<name>A0A1Y0ETC5_9BURK</name>
<feature type="region of interest" description="Disordered" evidence="8">
    <location>
        <begin position="1"/>
        <end position="56"/>
    </location>
</feature>
<dbReference type="PANTHER" id="PTHR30472">
    <property type="entry name" value="FERRIC ENTEROBACTIN TRANSPORT SYSTEM PERMEASE PROTEIN"/>
    <property type="match status" value="1"/>
</dbReference>
<evidence type="ECO:0000256" key="3">
    <source>
        <dbReference type="ARBA" id="ARBA00022448"/>
    </source>
</evidence>
<evidence type="ECO:0000313" key="10">
    <source>
        <dbReference type="EMBL" id="ARU06924.1"/>
    </source>
</evidence>
<evidence type="ECO:0000256" key="2">
    <source>
        <dbReference type="ARBA" id="ARBA00007935"/>
    </source>
</evidence>
<keyword evidence="5 9" id="KW-0812">Transmembrane</keyword>
<organism evidence="10 11">
    <name type="scientific">Comamonas serinivorans</name>
    <dbReference type="NCBI Taxonomy" id="1082851"/>
    <lineage>
        <taxon>Bacteria</taxon>
        <taxon>Pseudomonadati</taxon>
        <taxon>Pseudomonadota</taxon>
        <taxon>Betaproteobacteria</taxon>
        <taxon>Burkholderiales</taxon>
        <taxon>Comamonadaceae</taxon>
        <taxon>Comamonas</taxon>
    </lineage>
</organism>
<dbReference type="GO" id="GO:0022857">
    <property type="term" value="F:transmembrane transporter activity"/>
    <property type="evidence" value="ECO:0007669"/>
    <property type="project" value="InterPro"/>
</dbReference>
<feature type="transmembrane region" description="Helical" evidence="9">
    <location>
        <begin position="259"/>
        <end position="279"/>
    </location>
</feature>
<evidence type="ECO:0000313" key="11">
    <source>
        <dbReference type="Proteomes" id="UP000196138"/>
    </source>
</evidence>
<proteinExistence type="inferred from homology"/>